<dbReference type="InterPro" id="IPR003439">
    <property type="entry name" value="ABC_transporter-like_ATP-bd"/>
</dbReference>
<dbReference type="SMART" id="SM00382">
    <property type="entry name" value="AAA"/>
    <property type="match status" value="1"/>
</dbReference>
<evidence type="ECO:0000256" key="3">
    <source>
        <dbReference type="ARBA" id="ARBA00022496"/>
    </source>
</evidence>
<keyword evidence="7" id="KW-0406">Ion transport</keyword>
<keyword evidence="8" id="KW-0472">Membrane</keyword>
<evidence type="ECO:0000256" key="5">
    <source>
        <dbReference type="ARBA" id="ARBA00022840"/>
    </source>
</evidence>
<dbReference type="EC" id="3.6.3.31" evidence="10"/>
<evidence type="ECO:0000256" key="7">
    <source>
        <dbReference type="ARBA" id="ARBA00023065"/>
    </source>
</evidence>
<dbReference type="InterPro" id="IPR050093">
    <property type="entry name" value="ABC_SmlMolc_Importer"/>
</dbReference>
<dbReference type="PANTHER" id="PTHR42781:SF4">
    <property type="entry name" value="SPERMIDINE_PUTRESCINE IMPORT ATP-BINDING PROTEIN POTA"/>
    <property type="match status" value="1"/>
</dbReference>
<dbReference type="PANTHER" id="PTHR42781">
    <property type="entry name" value="SPERMIDINE/PUTRESCINE IMPORT ATP-BINDING PROTEIN POTA"/>
    <property type="match status" value="1"/>
</dbReference>
<keyword evidence="11" id="KW-1185">Reference proteome</keyword>
<dbReference type="GO" id="GO:0016887">
    <property type="term" value="F:ATP hydrolysis activity"/>
    <property type="evidence" value="ECO:0007669"/>
    <property type="project" value="InterPro"/>
</dbReference>
<sequence length="333" mass="36512">MVTAEFYRWGNLGVVLALQALRKTYPGFSLELSLSLPQGQTLALLGPSGSGKSTVLRLIAGLETPDSGSIRMGERDLLALPPEKRRVGMLFQDFALFPHLDVYENIAFGLREAGWPAEAIRRRVGLLLEQTHLTPHARKRPHLLSGGERQRVALARAMAPGPDLLLLDEPLGALDRRLREALILELRALLAGGGPTAVVVTHDQQEAFLLADQVAVMREGRLAQVGSPEALYHRPADAWVARFLGHRNLLTPEQAERLGLPPRAHLLPSAALGVGEGAGARVLERLFLGERTGYWLDWQGLRLYHETPDGRWREGETLPLSLDLGRAVPLEGA</sequence>
<evidence type="ECO:0000256" key="1">
    <source>
        <dbReference type="ARBA" id="ARBA00022448"/>
    </source>
</evidence>
<feature type="domain" description="ABC transporter" evidence="9">
    <location>
        <begin position="16"/>
        <end position="244"/>
    </location>
</feature>
<dbReference type="InterPro" id="IPR015853">
    <property type="entry name" value="ABC_transpr_FbpC"/>
</dbReference>
<evidence type="ECO:0000256" key="6">
    <source>
        <dbReference type="ARBA" id="ARBA00023004"/>
    </source>
</evidence>
<keyword evidence="1" id="KW-0813">Transport</keyword>
<dbReference type="GO" id="GO:0015408">
    <property type="term" value="F:ABC-type ferric iron transporter activity"/>
    <property type="evidence" value="ECO:0007669"/>
    <property type="project" value="InterPro"/>
</dbReference>
<evidence type="ECO:0000313" key="11">
    <source>
        <dbReference type="Proteomes" id="UP000265715"/>
    </source>
</evidence>
<keyword evidence="3" id="KW-0410">Iron transport</keyword>
<keyword evidence="2" id="KW-1003">Cell membrane</keyword>
<dbReference type="InterPro" id="IPR027417">
    <property type="entry name" value="P-loop_NTPase"/>
</dbReference>
<dbReference type="PROSITE" id="PS50893">
    <property type="entry name" value="ABC_TRANSPORTER_2"/>
    <property type="match status" value="1"/>
</dbReference>
<evidence type="ECO:0000256" key="8">
    <source>
        <dbReference type="ARBA" id="ARBA00023136"/>
    </source>
</evidence>
<gene>
    <name evidence="10" type="primary">potA_5</name>
    <name evidence="10" type="ORF">Mterra_02936</name>
</gene>
<dbReference type="GO" id="GO:0015697">
    <property type="term" value="P:quaternary ammonium group transport"/>
    <property type="evidence" value="ECO:0007669"/>
    <property type="project" value="UniProtKB-ARBA"/>
</dbReference>
<evidence type="ECO:0000313" key="10">
    <source>
        <dbReference type="EMBL" id="RIH81837.1"/>
    </source>
</evidence>
<evidence type="ECO:0000259" key="9">
    <source>
        <dbReference type="PROSITE" id="PS50893"/>
    </source>
</evidence>
<evidence type="ECO:0000256" key="2">
    <source>
        <dbReference type="ARBA" id="ARBA00022475"/>
    </source>
</evidence>
<accession>A0A399EAX6</accession>
<proteinExistence type="predicted"/>
<organism evidence="10 11">
    <name type="scientific">Calidithermus terrae</name>
    <dbReference type="NCBI Taxonomy" id="1408545"/>
    <lineage>
        <taxon>Bacteria</taxon>
        <taxon>Thermotogati</taxon>
        <taxon>Deinococcota</taxon>
        <taxon>Deinococci</taxon>
        <taxon>Thermales</taxon>
        <taxon>Thermaceae</taxon>
        <taxon>Calidithermus</taxon>
    </lineage>
</organism>
<dbReference type="AlphaFoldDB" id="A0A399EAX6"/>
<dbReference type="SUPFAM" id="SSF52540">
    <property type="entry name" value="P-loop containing nucleoside triphosphate hydrolases"/>
    <property type="match status" value="1"/>
</dbReference>
<keyword evidence="6" id="KW-0408">Iron</keyword>
<name>A0A399EAX6_9DEIN</name>
<dbReference type="InterPro" id="IPR003593">
    <property type="entry name" value="AAA+_ATPase"/>
</dbReference>
<dbReference type="EMBL" id="QXDL01000147">
    <property type="protein sequence ID" value="RIH81837.1"/>
    <property type="molecule type" value="Genomic_DNA"/>
</dbReference>
<keyword evidence="10" id="KW-0378">Hydrolase</keyword>
<dbReference type="CDD" id="cd03259">
    <property type="entry name" value="ABC_Carb_Solutes_like"/>
    <property type="match status" value="1"/>
</dbReference>
<keyword evidence="4" id="KW-0547">Nucleotide-binding</keyword>
<dbReference type="Proteomes" id="UP000265715">
    <property type="component" value="Unassembled WGS sequence"/>
</dbReference>
<evidence type="ECO:0000256" key="4">
    <source>
        <dbReference type="ARBA" id="ARBA00022741"/>
    </source>
</evidence>
<dbReference type="FunFam" id="3.40.50.300:FF:000425">
    <property type="entry name" value="Probable ABC transporter, ATP-binding subunit"/>
    <property type="match status" value="1"/>
</dbReference>
<dbReference type="InterPro" id="IPR017871">
    <property type="entry name" value="ABC_transporter-like_CS"/>
</dbReference>
<comment type="caution">
    <text evidence="10">The sequence shown here is derived from an EMBL/GenBank/DDBJ whole genome shotgun (WGS) entry which is preliminary data.</text>
</comment>
<dbReference type="Gene3D" id="3.40.50.300">
    <property type="entry name" value="P-loop containing nucleotide triphosphate hydrolases"/>
    <property type="match status" value="1"/>
</dbReference>
<reference evidence="10 11" key="1">
    <citation type="submission" date="2018-08" db="EMBL/GenBank/DDBJ databases">
        <title>Meiothermus terrae DSM 26712 genome sequencing project.</title>
        <authorList>
            <person name="Da Costa M.S."/>
            <person name="Albuquerque L."/>
            <person name="Raposo P."/>
            <person name="Froufe H.J.C."/>
            <person name="Barroso C.S."/>
            <person name="Egas C."/>
        </authorList>
    </citation>
    <scope>NUCLEOTIDE SEQUENCE [LARGE SCALE GENOMIC DNA]</scope>
    <source>
        <strain evidence="10 11">DSM 26712</strain>
    </source>
</reference>
<dbReference type="PROSITE" id="PS00211">
    <property type="entry name" value="ABC_TRANSPORTER_1"/>
    <property type="match status" value="1"/>
</dbReference>
<keyword evidence="5 10" id="KW-0067">ATP-binding</keyword>
<dbReference type="Pfam" id="PF00005">
    <property type="entry name" value="ABC_tran"/>
    <property type="match status" value="1"/>
</dbReference>
<dbReference type="GO" id="GO:0016020">
    <property type="term" value="C:membrane"/>
    <property type="evidence" value="ECO:0007669"/>
    <property type="project" value="InterPro"/>
</dbReference>
<protein>
    <submittedName>
        <fullName evidence="10">Spermidine/putrescine import ATP-binding protein PotA</fullName>
        <ecNumber evidence="10">3.6.3.31</ecNumber>
    </submittedName>
</protein>
<dbReference type="GO" id="GO:0005524">
    <property type="term" value="F:ATP binding"/>
    <property type="evidence" value="ECO:0007669"/>
    <property type="project" value="UniProtKB-KW"/>
</dbReference>